<dbReference type="InterPro" id="IPR051531">
    <property type="entry name" value="N-acetyltransferase"/>
</dbReference>
<feature type="domain" description="N-acetyltransferase" evidence="1">
    <location>
        <begin position="13"/>
        <end position="132"/>
    </location>
</feature>
<dbReference type="OrthoDB" id="2352097at2"/>
<evidence type="ECO:0000313" key="2">
    <source>
        <dbReference type="EMBL" id="RBW68142.1"/>
    </source>
</evidence>
<dbReference type="Gene3D" id="3.40.630.30">
    <property type="match status" value="1"/>
</dbReference>
<dbReference type="EMBL" id="QOCW01000024">
    <property type="protein sequence ID" value="RBW68142.1"/>
    <property type="molecule type" value="Genomic_DNA"/>
</dbReference>
<dbReference type="PANTHER" id="PTHR43792">
    <property type="entry name" value="GNAT FAMILY, PUTATIVE (AFU_ORTHOLOGUE AFUA_3G00765)-RELATED-RELATED"/>
    <property type="match status" value="1"/>
</dbReference>
<dbReference type="RefSeq" id="WP_113807477.1">
    <property type="nucleotide sequence ID" value="NZ_QOCW01000024.1"/>
</dbReference>
<accession>A0A366XPV3</accession>
<dbReference type="GO" id="GO:0016747">
    <property type="term" value="F:acyltransferase activity, transferring groups other than amino-acyl groups"/>
    <property type="evidence" value="ECO:0007669"/>
    <property type="project" value="InterPro"/>
</dbReference>
<comment type="caution">
    <text evidence="2">The sequence shown here is derived from an EMBL/GenBank/DDBJ whole genome shotgun (WGS) entry which is preliminary data.</text>
</comment>
<dbReference type="SUPFAM" id="SSF55729">
    <property type="entry name" value="Acyl-CoA N-acyltransferases (Nat)"/>
    <property type="match status" value="1"/>
</dbReference>
<dbReference type="PANTHER" id="PTHR43792:SF1">
    <property type="entry name" value="N-ACETYLTRANSFERASE DOMAIN-CONTAINING PROTEIN"/>
    <property type="match status" value="1"/>
</dbReference>
<keyword evidence="2" id="KW-0808">Transferase</keyword>
<dbReference type="InterPro" id="IPR000182">
    <property type="entry name" value="GNAT_dom"/>
</dbReference>
<protein>
    <submittedName>
        <fullName evidence="2">N-acetyltransferase</fullName>
    </submittedName>
</protein>
<dbReference type="AlphaFoldDB" id="A0A366XPV3"/>
<keyword evidence="3" id="KW-1185">Reference proteome</keyword>
<dbReference type="Pfam" id="PF13302">
    <property type="entry name" value="Acetyltransf_3"/>
    <property type="match status" value="1"/>
</dbReference>
<gene>
    <name evidence="2" type="ORF">DS031_18155</name>
</gene>
<reference evidence="2 3" key="1">
    <citation type="submission" date="2018-07" db="EMBL/GenBank/DDBJ databases">
        <title>Lottiidibacillus patelloidae gen. nov., sp. nov., isolated from the intestinal tract of a marine limpet and the reclassification of B. taeanensis BH030017T, B. algicola KMM 3737T and B. hwajinpoensis SW-72T as genus Lottiidibacillus.</title>
        <authorList>
            <person name="Liu R."/>
            <person name="Huang Z."/>
        </authorList>
    </citation>
    <scope>NUCLEOTIDE SEQUENCE [LARGE SCALE GENOMIC DNA]</scope>
    <source>
        <strain evidence="2 3">BH030017</strain>
    </source>
</reference>
<name>A0A366XPV3_9BACI</name>
<dbReference type="Proteomes" id="UP000253314">
    <property type="component" value="Unassembled WGS sequence"/>
</dbReference>
<evidence type="ECO:0000313" key="3">
    <source>
        <dbReference type="Proteomes" id="UP000253314"/>
    </source>
</evidence>
<proteinExistence type="predicted"/>
<organism evidence="2 3">
    <name type="scientific">Bacillus taeanensis</name>
    <dbReference type="NCBI Taxonomy" id="273032"/>
    <lineage>
        <taxon>Bacteria</taxon>
        <taxon>Bacillati</taxon>
        <taxon>Bacillota</taxon>
        <taxon>Bacilli</taxon>
        <taxon>Bacillales</taxon>
        <taxon>Bacillaceae</taxon>
        <taxon>Bacillus</taxon>
    </lineage>
</organism>
<evidence type="ECO:0000259" key="1">
    <source>
        <dbReference type="Pfam" id="PF13302"/>
    </source>
</evidence>
<sequence length="187" mass="21914">MIKQRELSECHVLYDLMVDPAVFPFVRHKAHSYDEFLFVTKQTIEAEERGELISRTIVDEWGSPIGTINLFDVENGYGFLGTWLGKPYFGKGYNQLAKDAFFAELFYEKNIETIFMKIRRENVRSKKAAEKLPYVTLANELRPEIFNAINANNPVYDLYQIEKDHYTLHMLRQNNIEQVGEEHLKEA</sequence>
<dbReference type="InterPro" id="IPR016181">
    <property type="entry name" value="Acyl_CoA_acyltransferase"/>
</dbReference>